<accession>A0A194PQJ4</accession>
<evidence type="ECO:0000313" key="2">
    <source>
        <dbReference type="Proteomes" id="UP000053268"/>
    </source>
</evidence>
<organism evidence="1 2">
    <name type="scientific">Papilio xuthus</name>
    <name type="common">Asian swallowtail butterfly</name>
    <dbReference type="NCBI Taxonomy" id="66420"/>
    <lineage>
        <taxon>Eukaryota</taxon>
        <taxon>Metazoa</taxon>
        <taxon>Ecdysozoa</taxon>
        <taxon>Arthropoda</taxon>
        <taxon>Hexapoda</taxon>
        <taxon>Insecta</taxon>
        <taxon>Pterygota</taxon>
        <taxon>Neoptera</taxon>
        <taxon>Endopterygota</taxon>
        <taxon>Lepidoptera</taxon>
        <taxon>Glossata</taxon>
        <taxon>Ditrysia</taxon>
        <taxon>Papilionoidea</taxon>
        <taxon>Papilionidae</taxon>
        <taxon>Papilioninae</taxon>
        <taxon>Papilio</taxon>
    </lineage>
</organism>
<keyword evidence="2" id="KW-1185">Reference proteome</keyword>
<dbReference type="EMBL" id="KQ459597">
    <property type="protein sequence ID" value="KPI95009.1"/>
    <property type="molecule type" value="Genomic_DNA"/>
</dbReference>
<dbReference type="Proteomes" id="UP000053268">
    <property type="component" value="Unassembled WGS sequence"/>
</dbReference>
<dbReference type="AlphaFoldDB" id="A0A194PQJ4"/>
<sequence length="201" mass="21027">MCTDDALTHKDGSCDGWGLRVSARRGMRRGRGHQAGWHAWPAAACALLLACARAHALEHLAPGGLSCDGWGLRVSARRGMRRGRGHQAGWHAWPAAACALLLACARAHALEHLAPGGFPVAEVTARLIMAAGRKAHKGGWCPPALRMLSKTSAAVNPARLAARHSPFARSGGAAATATVVRPRLGGAPRYLANTAEIHSTV</sequence>
<reference evidence="1 2" key="1">
    <citation type="journal article" date="2015" name="Nat. Commun.">
        <title>Outbred genome sequencing and CRISPR/Cas9 gene editing in butterflies.</title>
        <authorList>
            <person name="Li X."/>
            <person name="Fan D."/>
            <person name="Zhang W."/>
            <person name="Liu G."/>
            <person name="Zhang L."/>
            <person name="Zhao L."/>
            <person name="Fang X."/>
            <person name="Chen L."/>
            <person name="Dong Y."/>
            <person name="Chen Y."/>
            <person name="Ding Y."/>
            <person name="Zhao R."/>
            <person name="Feng M."/>
            <person name="Zhu Y."/>
            <person name="Feng Y."/>
            <person name="Jiang X."/>
            <person name="Zhu D."/>
            <person name="Xiang H."/>
            <person name="Feng X."/>
            <person name="Li S."/>
            <person name="Wang J."/>
            <person name="Zhang G."/>
            <person name="Kronforst M.R."/>
            <person name="Wang W."/>
        </authorList>
    </citation>
    <scope>NUCLEOTIDE SEQUENCE [LARGE SCALE GENOMIC DNA]</scope>
    <source>
        <strain evidence="1">Ya'a_city_454_Px</strain>
        <tissue evidence="1">Whole body</tissue>
    </source>
</reference>
<gene>
    <name evidence="1" type="ORF">RR46_12013</name>
</gene>
<name>A0A194PQJ4_PAPXU</name>
<protein>
    <submittedName>
        <fullName evidence="1">Uncharacterized protein</fullName>
    </submittedName>
</protein>
<proteinExistence type="predicted"/>
<evidence type="ECO:0000313" key="1">
    <source>
        <dbReference type="EMBL" id="KPI95009.1"/>
    </source>
</evidence>